<dbReference type="AlphaFoldDB" id="A0A1R3HP46"/>
<comment type="subcellular location">
    <subcellularLocation>
        <location evidence="1">Membrane</location>
        <topology evidence="1">Single-pass type II membrane protein</topology>
    </subcellularLocation>
</comment>
<dbReference type="GO" id="GO:0016020">
    <property type="term" value="C:membrane"/>
    <property type="evidence" value="ECO:0007669"/>
    <property type="project" value="UniProtKB-SubCell"/>
</dbReference>
<evidence type="ECO:0000256" key="13">
    <source>
        <dbReference type="ARBA" id="ARBA00030350"/>
    </source>
</evidence>
<evidence type="ECO:0000256" key="14">
    <source>
        <dbReference type="SAM" id="MobiDB-lite"/>
    </source>
</evidence>
<protein>
    <recommendedName>
        <fullName evidence="13">O-fucosyltransferase family protein</fullName>
    </recommendedName>
</protein>
<dbReference type="OrthoDB" id="1874781at2759"/>
<dbReference type="GO" id="GO:0005737">
    <property type="term" value="C:cytoplasm"/>
    <property type="evidence" value="ECO:0007669"/>
    <property type="project" value="TreeGrafter"/>
</dbReference>
<keyword evidence="12" id="KW-0119">Carbohydrate metabolism</keyword>
<dbReference type="GO" id="GO:0006004">
    <property type="term" value="P:fucose metabolic process"/>
    <property type="evidence" value="ECO:0007669"/>
    <property type="project" value="UniProtKB-KW"/>
</dbReference>
<keyword evidence="6" id="KW-0812">Transmembrane</keyword>
<keyword evidence="5" id="KW-0808">Transferase</keyword>
<dbReference type="PANTHER" id="PTHR31741">
    <property type="entry name" value="OS02G0726500 PROTEIN-RELATED"/>
    <property type="match status" value="1"/>
</dbReference>
<evidence type="ECO:0000256" key="3">
    <source>
        <dbReference type="ARBA" id="ARBA00007737"/>
    </source>
</evidence>
<proteinExistence type="inferred from homology"/>
<evidence type="ECO:0000256" key="11">
    <source>
        <dbReference type="ARBA" id="ARBA00023253"/>
    </source>
</evidence>
<evidence type="ECO:0000256" key="4">
    <source>
        <dbReference type="ARBA" id="ARBA00022676"/>
    </source>
</evidence>
<dbReference type="GO" id="GO:0016757">
    <property type="term" value="F:glycosyltransferase activity"/>
    <property type="evidence" value="ECO:0007669"/>
    <property type="project" value="UniProtKB-KW"/>
</dbReference>
<name>A0A1R3HP46_9ROSI</name>
<keyword evidence="7" id="KW-0735">Signal-anchor</keyword>
<sequence length="436" mass="49974">MACNNLSEGNFEGAECGGEVKEKPWSYNKMKLMYNIRVIKADKLKSLILSKIRVARFKLWLTRAMSMLLLWAIVMQLKSLGEIAVSPKTPKFSFPLPPERVYENNGYLMVSSNGGLNQMRSGILPRIQTHEIVHFQKTDARLANNNIPDEVQRLRCRVNYEALRFAPPIQALAEKIVRILREKGDFLVLHLRYEMDMIAFSGCNEGCNEEEIDELTKMRYAYPWWKEKVIDSVKKRLAGLCPLTPEETALTLKALGIDRNIQVYIAAGDIYGGERRLATLREAYPNLVKKETLLPPSDLDPFRNHSNQMAALDYYVAVESDIFVPTNGGNMAKVVEGHRRYLGFKKTILLDRKAIVDLVDLYRAGSISWEEFSSEMKEAHADRMGNPIKRLVIPGKPKEEDYFYTNPEECLKKFDEPQVSNDDDQQQEQQEDDAKP</sequence>
<dbReference type="Proteomes" id="UP000187203">
    <property type="component" value="Unassembled WGS sequence"/>
</dbReference>
<evidence type="ECO:0000256" key="1">
    <source>
        <dbReference type="ARBA" id="ARBA00004606"/>
    </source>
</evidence>
<keyword evidence="9" id="KW-0472">Membrane</keyword>
<dbReference type="STRING" id="93759.A0A1R3HP46"/>
<dbReference type="FunFam" id="3.40.50.11350:FF:000011">
    <property type="entry name" value="O-fucosyltransferase 28"/>
    <property type="match status" value="1"/>
</dbReference>
<evidence type="ECO:0000256" key="10">
    <source>
        <dbReference type="ARBA" id="ARBA00023180"/>
    </source>
</evidence>
<comment type="similarity">
    <text evidence="3">Belongs to the glycosyltransferase GT106 family.</text>
</comment>
<reference evidence="16" key="1">
    <citation type="submission" date="2013-09" db="EMBL/GenBank/DDBJ databases">
        <title>Corchorus olitorius genome sequencing.</title>
        <authorList>
            <person name="Alam M."/>
            <person name="Haque M.S."/>
            <person name="Islam M.S."/>
            <person name="Emdad E.M."/>
            <person name="Islam M.M."/>
            <person name="Ahmed B."/>
            <person name="Halim A."/>
            <person name="Hossen Q.M.M."/>
            <person name="Hossain M.Z."/>
            <person name="Ahmed R."/>
            <person name="Khan M.M."/>
            <person name="Islam R."/>
            <person name="Rashid M.M."/>
            <person name="Khan S.A."/>
            <person name="Rahman M.S."/>
            <person name="Alam M."/>
            <person name="Yahiya A.S."/>
            <person name="Khan M.S."/>
            <person name="Azam M.S."/>
            <person name="Haque T."/>
            <person name="Lashkar M.Z.H."/>
            <person name="Akhand A.I."/>
            <person name="Morshed G."/>
            <person name="Roy S."/>
            <person name="Uddin K.S."/>
            <person name="Rabeya T."/>
            <person name="Hossain A.S."/>
            <person name="Chowdhury A."/>
            <person name="Snigdha A.R."/>
            <person name="Mortoza M.S."/>
            <person name="Matin S.A."/>
            <person name="Hoque S.M.E."/>
            <person name="Islam M.K."/>
            <person name="Roy D.K."/>
            <person name="Haider R."/>
            <person name="Moosa M.M."/>
            <person name="Elias S.M."/>
            <person name="Hasan A.M."/>
            <person name="Jahan S."/>
            <person name="Shafiuddin M."/>
            <person name="Mahmood N."/>
            <person name="Shommy N.S."/>
        </authorList>
    </citation>
    <scope>NUCLEOTIDE SEQUENCE [LARGE SCALE GENOMIC DNA]</scope>
    <source>
        <strain evidence="16">cv. O-4</strain>
    </source>
</reference>
<evidence type="ECO:0000256" key="5">
    <source>
        <dbReference type="ARBA" id="ARBA00022679"/>
    </source>
</evidence>
<accession>A0A1R3HP46</accession>
<feature type="region of interest" description="Disordered" evidence="14">
    <location>
        <begin position="413"/>
        <end position="436"/>
    </location>
</feature>
<evidence type="ECO:0000256" key="7">
    <source>
        <dbReference type="ARBA" id="ARBA00022968"/>
    </source>
</evidence>
<dbReference type="Pfam" id="PF10250">
    <property type="entry name" value="O-FucT"/>
    <property type="match status" value="1"/>
</dbReference>
<keyword evidence="10" id="KW-0325">Glycoprotein</keyword>
<evidence type="ECO:0000256" key="9">
    <source>
        <dbReference type="ARBA" id="ARBA00023136"/>
    </source>
</evidence>
<keyword evidence="11" id="KW-0294">Fucose metabolism</keyword>
<dbReference type="PANTHER" id="PTHR31741:SF45">
    <property type="entry name" value="O-FUCOSYLTRANSFERASE FAMILY PROTEIN"/>
    <property type="match status" value="1"/>
</dbReference>
<organism evidence="15 16">
    <name type="scientific">Corchorus olitorius</name>
    <dbReference type="NCBI Taxonomy" id="93759"/>
    <lineage>
        <taxon>Eukaryota</taxon>
        <taxon>Viridiplantae</taxon>
        <taxon>Streptophyta</taxon>
        <taxon>Embryophyta</taxon>
        <taxon>Tracheophyta</taxon>
        <taxon>Spermatophyta</taxon>
        <taxon>Magnoliopsida</taxon>
        <taxon>eudicotyledons</taxon>
        <taxon>Gunneridae</taxon>
        <taxon>Pentapetalae</taxon>
        <taxon>rosids</taxon>
        <taxon>malvids</taxon>
        <taxon>Malvales</taxon>
        <taxon>Malvaceae</taxon>
        <taxon>Grewioideae</taxon>
        <taxon>Apeibeae</taxon>
        <taxon>Corchorus</taxon>
    </lineage>
</organism>
<keyword evidence="8" id="KW-1133">Transmembrane helix</keyword>
<evidence type="ECO:0000256" key="2">
    <source>
        <dbReference type="ARBA" id="ARBA00004881"/>
    </source>
</evidence>
<comment type="caution">
    <text evidence="15">The sequence shown here is derived from an EMBL/GenBank/DDBJ whole genome shotgun (WGS) entry which is preliminary data.</text>
</comment>
<evidence type="ECO:0000256" key="12">
    <source>
        <dbReference type="ARBA" id="ARBA00023277"/>
    </source>
</evidence>
<keyword evidence="4" id="KW-0328">Glycosyltransferase</keyword>
<dbReference type="EMBL" id="AWUE01019690">
    <property type="protein sequence ID" value="OMO72166.1"/>
    <property type="molecule type" value="Genomic_DNA"/>
</dbReference>
<evidence type="ECO:0000313" key="15">
    <source>
        <dbReference type="EMBL" id="OMO72166.1"/>
    </source>
</evidence>
<gene>
    <name evidence="15" type="ORF">COLO4_27798</name>
</gene>
<dbReference type="InterPro" id="IPR019378">
    <property type="entry name" value="GDP-Fuc_O-FucTrfase"/>
</dbReference>
<evidence type="ECO:0000256" key="8">
    <source>
        <dbReference type="ARBA" id="ARBA00022989"/>
    </source>
</evidence>
<comment type="pathway">
    <text evidence="2">Glycan metabolism.</text>
</comment>
<evidence type="ECO:0000313" key="16">
    <source>
        <dbReference type="Proteomes" id="UP000187203"/>
    </source>
</evidence>
<evidence type="ECO:0000256" key="6">
    <source>
        <dbReference type="ARBA" id="ARBA00022692"/>
    </source>
</evidence>
<feature type="compositionally biased region" description="Acidic residues" evidence="14">
    <location>
        <begin position="421"/>
        <end position="436"/>
    </location>
</feature>
<keyword evidence="16" id="KW-1185">Reference proteome</keyword>